<proteinExistence type="predicted"/>
<name>A0A2R8BFU6_9RHOB</name>
<organism evidence="2 3">
    <name type="scientific">Ascidiaceihabitans donghaensis</name>
    <dbReference type="NCBI Taxonomy" id="1510460"/>
    <lineage>
        <taxon>Bacteria</taxon>
        <taxon>Pseudomonadati</taxon>
        <taxon>Pseudomonadota</taxon>
        <taxon>Alphaproteobacteria</taxon>
        <taxon>Rhodobacterales</taxon>
        <taxon>Paracoccaceae</taxon>
        <taxon>Ascidiaceihabitans</taxon>
    </lineage>
</organism>
<dbReference type="EMBL" id="OMOR01000001">
    <property type="protein sequence ID" value="SPH21989.1"/>
    <property type="molecule type" value="Genomic_DNA"/>
</dbReference>
<feature type="domain" description="DUF6434" evidence="1">
    <location>
        <begin position="73"/>
        <end position="135"/>
    </location>
</feature>
<evidence type="ECO:0000259" key="1">
    <source>
        <dbReference type="Pfam" id="PF20026"/>
    </source>
</evidence>
<dbReference type="Pfam" id="PF20026">
    <property type="entry name" value="DUF6434"/>
    <property type="match status" value="1"/>
</dbReference>
<dbReference type="OrthoDB" id="9778090at2"/>
<reference evidence="2 3" key="1">
    <citation type="submission" date="2018-03" db="EMBL/GenBank/DDBJ databases">
        <authorList>
            <person name="Keele B.F."/>
        </authorList>
    </citation>
    <scope>NUCLEOTIDE SEQUENCE [LARGE SCALE GENOMIC DNA]</scope>
    <source>
        <strain evidence="2 3">CECT 8599</strain>
    </source>
</reference>
<dbReference type="InterPro" id="IPR045492">
    <property type="entry name" value="DUF6434"/>
</dbReference>
<accession>A0A2R8BFU6</accession>
<sequence>MAQEKRPDIKTLTSGAGLKRWYWLKTELLAEARRLGLKTTGQKFAILDRIAHFHDTGSKVAPTDVAPKTSSKFDWHCAELTPDTTLTDSYKNTQNVRRFFKSQVGDTFKFNIEFMAWMKNNTGTTLADAVAEYMAMKLREADPEYESVIAHHNQFNQYTRDFLGDNPRMGMSDVRHFWALKRALPSDDGRHVYERSDLDLT</sequence>
<dbReference type="Proteomes" id="UP000244880">
    <property type="component" value="Unassembled WGS sequence"/>
</dbReference>
<dbReference type="AlphaFoldDB" id="A0A2R8BFU6"/>
<dbReference type="RefSeq" id="WP_108828998.1">
    <property type="nucleotide sequence ID" value="NZ_OMOR01000001.1"/>
</dbReference>
<dbReference type="Pfam" id="PF18953">
    <property type="entry name" value="SAP_new25"/>
    <property type="match status" value="1"/>
</dbReference>
<protein>
    <recommendedName>
        <fullName evidence="1">DUF6434 domain-containing protein</fullName>
    </recommendedName>
</protein>
<keyword evidence="3" id="KW-1185">Reference proteome</keyword>
<evidence type="ECO:0000313" key="3">
    <source>
        <dbReference type="Proteomes" id="UP000244880"/>
    </source>
</evidence>
<evidence type="ECO:0000313" key="2">
    <source>
        <dbReference type="EMBL" id="SPH21989.1"/>
    </source>
</evidence>
<gene>
    <name evidence="2" type="ORF">ASD8599_02736</name>
</gene>